<proteinExistence type="predicted"/>
<dbReference type="NCBIfam" id="TIGR00148">
    <property type="entry name" value="UbiD family decarboxylase"/>
    <property type="match status" value="1"/>
</dbReference>
<dbReference type="InterPro" id="IPR049381">
    <property type="entry name" value="UbiD-like_C"/>
</dbReference>
<dbReference type="GO" id="GO:0033494">
    <property type="term" value="P:ferulate metabolic process"/>
    <property type="evidence" value="ECO:0007669"/>
    <property type="project" value="TreeGrafter"/>
</dbReference>
<dbReference type="InterPro" id="IPR002830">
    <property type="entry name" value="UbiD"/>
</dbReference>
<organism evidence="4">
    <name type="scientific">Clostridia bacterium enrichment culture clone BF</name>
    <dbReference type="NCBI Taxonomy" id="857391"/>
    <lineage>
        <taxon>Bacteria</taxon>
        <taxon>Bacillati</taxon>
        <taxon>Bacillota</taxon>
        <taxon>Clostridia</taxon>
        <taxon>environmental samples</taxon>
    </lineage>
</organism>
<dbReference type="Gene3D" id="3.40.1670.10">
    <property type="entry name" value="UbiD C-terminal domain-like"/>
    <property type="match status" value="1"/>
</dbReference>
<evidence type="ECO:0000313" key="4">
    <source>
        <dbReference type="EMBL" id="ADJ94002.1"/>
    </source>
</evidence>
<sequence length="508" mass="57432">MYRDLRGYIDALEKNNQLVRTNKEVDWDLEAGAIARLGCQLNSKAMLMENIKDYPGFRYLGGVFTNWQRAAIAIGLNPNASRREIQDTYRERLDHPIKPIIIEDAPCQENVITDEDVNLFDLPAPMVHDGDGGRYPTTWSFVATPSYNTDWINWGMYRQMIHNERTLGGLVLPSQDIGIQYYGGWEPAGEKMPFAAVIGGEVLTTAVAAVPYGVGRSEVDFAGGLLLEPVELVKCVSVDLLVPANAEIIIEGYVSPKERCYEGPFGEYTGYRTSPRAPRVAYHVTAITYRDNAIMPFANMGVPTDECDMIANTLWRADLMRVLEENGIPVLDVSMPTEMVMHSAFISIKKPYSSIPNKVAKLIFGEKNTGLFLHQIYVCDEDVDVQDLSQVMHVFATKWHPKRGTHFFDKTVGVPLHPFLDMEERTWSKASKVCFDCTWPSEWSPTAEVPVRSSFWDIYPERVIEKVCSTWKDFGQDQDMLSALADYNRIGRWPGSDTFNKPVVIKKK</sequence>
<dbReference type="GO" id="GO:0005737">
    <property type="term" value="C:cytoplasm"/>
    <property type="evidence" value="ECO:0007669"/>
    <property type="project" value="TreeGrafter"/>
</dbReference>
<dbReference type="PANTHER" id="PTHR30108:SF17">
    <property type="entry name" value="FERULIC ACID DECARBOXYLASE 1"/>
    <property type="match status" value="1"/>
</dbReference>
<dbReference type="EMBL" id="GU357992">
    <property type="protein sequence ID" value="ADJ94002.1"/>
    <property type="molecule type" value="Genomic_DNA"/>
</dbReference>
<dbReference type="BioCyc" id="MetaCyc:MONOMER-22126"/>
<dbReference type="SMR" id="D8WWP8"/>
<dbReference type="Pfam" id="PF20696">
    <property type="entry name" value="UbiD_C"/>
    <property type="match status" value="1"/>
</dbReference>
<dbReference type="Pfam" id="PF20695">
    <property type="entry name" value="UbiD_N"/>
    <property type="match status" value="1"/>
</dbReference>
<dbReference type="Pfam" id="PF01977">
    <property type="entry name" value="UbiD"/>
    <property type="match status" value="1"/>
</dbReference>
<feature type="domain" description="3-octaprenyl-4-hydroxybenzoate carboxy-lyase-like N-terminal" evidence="2">
    <location>
        <begin position="9"/>
        <end position="87"/>
    </location>
</feature>
<evidence type="ECO:0000259" key="3">
    <source>
        <dbReference type="Pfam" id="PF20696"/>
    </source>
</evidence>
<dbReference type="GO" id="GO:0016831">
    <property type="term" value="F:carboxy-lyase activity"/>
    <property type="evidence" value="ECO:0007669"/>
    <property type="project" value="InterPro"/>
</dbReference>
<evidence type="ECO:0000259" key="2">
    <source>
        <dbReference type="Pfam" id="PF20695"/>
    </source>
</evidence>
<dbReference type="InterPro" id="IPR048304">
    <property type="entry name" value="UbiD_Rift_dom"/>
</dbReference>
<dbReference type="GO" id="GO:0046281">
    <property type="term" value="P:cinnamic acid catabolic process"/>
    <property type="evidence" value="ECO:0007669"/>
    <property type="project" value="TreeGrafter"/>
</dbReference>
<name>D8WWP8_9FIRM</name>
<dbReference type="SUPFAM" id="SSF50475">
    <property type="entry name" value="FMN-binding split barrel"/>
    <property type="match status" value="1"/>
</dbReference>
<evidence type="ECO:0000259" key="1">
    <source>
        <dbReference type="Pfam" id="PF01977"/>
    </source>
</evidence>
<feature type="domain" description="3-octaprenyl-4-hydroxybenzoate carboxy-lyase-like C-terminal" evidence="3">
    <location>
        <begin position="309"/>
        <end position="437"/>
    </location>
</feature>
<dbReference type="AlphaFoldDB" id="D8WWP8"/>
<dbReference type="InterPro" id="IPR049383">
    <property type="entry name" value="UbiD-like_N"/>
</dbReference>
<reference evidence="4" key="1">
    <citation type="journal article" date="2010" name="Environ. Microbiol.">
        <title>Identification of enzymes involved in anaerobic benzene degradation by a strictly anaerobic iron-reducing enrichment culture.</title>
        <authorList>
            <person name="Abu Laban N."/>
            <person name="Selesi D."/>
            <person name="Rattei T."/>
            <person name="Tischler P."/>
            <person name="Meckenstock R.U."/>
        </authorList>
    </citation>
    <scope>NUCLEOTIDE SEQUENCE</scope>
</reference>
<feature type="non-terminal residue" evidence="4">
    <location>
        <position position="508"/>
    </location>
</feature>
<dbReference type="PANTHER" id="PTHR30108">
    <property type="entry name" value="3-OCTAPRENYL-4-HYDROXYBENZOATE CARBOXY-LYASE-RELATED"/>
    <property type="match status" value="1"/>
</dbReference>
<dbReference type="SUPFAM" id="SSF143968">
    <property type="entry name" value="UbiD C-terminal domain-like"/>
    <property type="match status" value="1"/>
</dbReference>
<protein>
    <submittedName>
        <fullName evidence="4">Putative anaerobic benzene carboxylase AbcA</fullName>
    </submittedName>
</protein>
<accession>D8WWP8</accession>
<feature type="domain" description="3-octaprenyl-4-hydroxybenzoate carboxy-lyase-like Rift-related" evidence="1">
    <location>
        <begin position="103"/>
        <end position="301"/>
    </location>
</feature>